<evidence type="ECO:0000313" key="2">
    <source>
        <dbReference type="Proteomes" id="UP000660861"/>
    </source>
</evidence>
<accession>A0A926IAW6</accession>
<comment type="caution">
    <text evidence="1">The sequence shown here is derived from an EMBL/GenBank/DDBJ whole genome shotgun (WGS) entry which is preliminary data.</text>
</comment>
<sequence length="81" mass="8628">MEEKMIGCGCRMERAGFFARFFVSPTLDTIAHKQRGAAHAPLKSCKHKAKGHSAAAGFLAEEEAQGSYFHRTGAAYAPAGG</sequence>
<dbReference type="RefSeq" id="WP_262397728.1">
    <property type="nucleotide sequence ID" value="NZ_JACRTC010000004.1"/>
</dbReference>
<evidence type="ECO:0000313" key="1">
    <source>
        <dbReference type="EMBL" id="MBC8570631.1"/>
    </source>
</evidence>
<reference evidence="1" key="1">
    <citation type="submission" date="2020-08" db="EMBL/GenBank/DDBJ databases">
        <title>Genome public.</title>
        <authorList>
            <person name="Liu C."/>
            <person name="Sun Q."/>
        </authorList>
    </citation>
    <scope>NUCLEOTIDE SEQUENCE</scope>
    <source>
        <strain evidence="1">NSJ-54</strain>
    </source>
</reference>
<name>A0A926IAW6_9FIRM</name>
<proteinExistence type="predicted"/>
<organism evidence="1 2">
    <name type="scientific">Zongyangia hominis</name>
    <dbReference type="NCBI Taxonomy" id="2763677"/>
    <lineage>
        <taxon>Bacteria</taxon>
        <taxon>Bacillati</taxon>
        <taxon>Bacillota</taxon>
        <taxon>Clostridia</taxon>
        <taxon>Eubacteriales</taxon>
        <taxon>Oscillospiraceae</taxon>
        <taxon>Zongyangia</taxon>
    </lineage>
</organism>
<dbReference type="AlphaFoldDB" id="A0A926IAW6"/>
<gene>
    <name evidence="1" type="ORF">H8709_07270</name>
</gene>
<dbReference type="Proteomes" id="UP000660861">
    <property type="component" value="Unassembled WGS sequence"/>
</dbReference>
<protein>
    <submittedName>
        <fullName evidence="1">Uncharacterized protein</fullName>
    </submittedName>
</protein>
<dbReference type="EMBL" id="JACRTC010000004">
    <property type="protein sequence ID" value="MBC8570631.1"/>
    <property type="molecule type" value="Genomic_DNA"/>
</dbReference>
<keyword evidence="2" id="KW-1185">Reference proteome</keyword>